<dbReference type="SUPFAM" id="SSF88713">
    <property type="entry name" value="Glycoside hydrolase/deacetylase"/>
    <property type="match status" value="1"/>
</dbReference>
<dbReference type="InterPro" id="IPR005501">
    <property type="entry name" value="LamB/YcsF/PxpA-like"/>
</dbReference>
<dbReference type="Pfam" id="PF03746">
    <property type="entry name" value="LamB_YcsF"/>
    <property type="match status" value="1"/>
</dbReference>
<evidence type="ECO:0000313" key="2">
    <source>
        <dbReference type="Proteomes" id="UP000288227"/>
    </source>
</evidence>
<evidence type="ECO:0000313" key="1">
    <source>
        <dbReference type="EMBL" id="GCC52657.1"/>
    </source>
</evidence>
<keyword evidence="2" id="KW-1185">Reference proteome</keyword>
<protein>
    <submittedName>
        <fullName evidence="1">LamB/YcsF family protein</fullName>
    </submittedName>
</protein>
<dbReference type="PANTHER" id="PTHR30292">
    <property type="entry name" value="UNCHARACTERIZED PROTEIN YBGL-RELATED"/>
    <property type="match status" value="1"/>
</dbReference>
<dbReference type="PANTHER" id="PTHR30292:SF0">
    <property type="entry name" value="5-OXOPROLINASE SUBUNIT A"/>
    <property type="match status" value="1"/>
</dbReference>
<dbReference type="GO" id="GO:0005975">
    <property type="term" value="P:carbohydrate metabolic process"/>
    <property type="evidence" value="ECO:0007669"/>
    <property type="project" value="InterPro"/>
</dbReference>
<gene>
    <name evidence="1" type="ORF">SanaruYs_28950</name>
</gene>
<dbReference type="NCBIfam" id="NF003814">
    <property type="entry name" value="PRK05406.1-3"/>
    <property type="match status" value="1"/>
</dbReference>
<dbReference type="AlphaFoldDB" id="A0A401UCP6"/>
<dbReference type="OrthoDB" id="9773478at2"/>
<dbReference type="Proteomes" id="UP000288227">
    <property type="component" value="Unassembled WGS sequence"/>
</dbReference>
<dbReference type="Gene3D" id="3.20.20.370">
    <property type="entry name" value="Glycoside hydrolase/deacetylase"/>
    <property type="match status" value="1"/>
</dbReference>
<sequence length="251" mass="27896">MTKLSIDLNCDLGEGMPNDKELMTYISSANIACGYHAGDEDTMQRTIEYCLQHKVAIGAHPGFRDKENFGRTEIQLSNEQLYDLISEQIVLMQNYCKTMQADLHHIKLHGALYNMSAKSERMSEVVAQVIKDLNPNLIVYGLSGGTTITQSKMAGLKVANEVFADRTYQDNGTLTPRTEKHALISDQQASLQQVMDMVLHKKVLSNSGKEIQLEVDTICLHGDGAHALTFAKAIHAFLISNHIHIQAPQLD</sequence>
<dbReference type="NCBIfam" id="NF003816">
    <property type="entry name" value="PRK05406.1-5"/>
    <property type="match status" value="1"/>
</dbReference>
<proteinExistence type="predicted"/>
<dbReference type="CDD" id="cd10787">
    <property type="entry name" value="LamB_YcsF_like"/>
    <property type="match status" value="1"/>
</dbReference>
<organism evidence="1 2">
    <name type="scientific">Chryseotalea sanaruensis</name>
    <dbReference type="NCBI Taxonomy" id="2482724"/>
    <lineage>
        <taxon>Bacteria</taxon>
        <taxon>Pseudomonadati</taxon>
        <taxon>Bacteroidota</taxon>
        <taxon>Cytophagia</taxon>
        <taxon>Cytophagales</taxon>
        <taxon>Chryseotaleaceae</taxon>
        <taxon>Chryseotalea</taxon>
    </lineage>
</organism>
<comment type="caution">
    <text evidence="1">The sequence shown here is derived from an EMBL/GenBank/DDBJ whole genome shotgun (WGS) entry which is preliminary data.</text>
</comment>
<dbReference type="EMBL" id="BHXQ01000005">
    <property type="protein sequence ID" value="GCC52657.1"/>
    <property type="molecule type" value="Genomic_DNA"/>
</dbReference>
<name>A0A401UCP6_9BACT</name>
<dbReference type="RefSeq" id="WP_127123313.1">
    <property type="nucleotide sequence ID" value="NZ_BHXQ01000005.1"/>
</dbReference>
<accession>A0A401UCP6</accession>
<reference evidence="1 2" key="1">
    <citation type="submission" date="2018-11" db="EMBL/GenBank/DDBJ databases">
        <title>Chryseotalea sanarue gen. nov., sp., nov., a member of the family Cytophagaceae, isolated from a brackish lake in Hamamatsu Japan.</title>
        <authorList>
            <person name="Maejima Y."/>
            <person name="Iino T."/>
            <person name="Muraguchi Y."/>
            <person name="Fukuda K."/>
            <person name="Ohkuma M."/>
            <person name="Moriuchi R."/>
            <person name="Dohra H."/>
            <person name="Kimbara K."/>
            <person name="Shintani M."/>
        </authorList>
    </citation>
    <scope>NUCLEOTIDE SEQUENCE [LARGE SCALE GENOMIC DNA]</scope>
    <source>
        <strain evidence="1 2">Ys</strain>
    </source>
</reference>
<dbReference type="InterPro" id="IPR011330">
    <property type="entry name" value="Glyco_hydro/deAcase_b/a-brl"/>
</dbReference>